<name>A0ABQ4YAL0_9ASTR</name>
<reference evidence="3" key="1">
    <citation type="journal article" date="2022" name="Int. J. Mol. Sci.">
        <title>Draft Genome of Tanacetum Coccineum: Genomic Comparison of Closely Related Tanacetum-Family Plants.</title>
        <authorList>
            <person name="Yamashiro T."/>
            <person name="Shiraishi A."/>
            <person name="Nakayama K."/>
            <person name="Satake H."/>
        </authorList>
    </citation>
    <scope>NUCLEOTIDE SEQUENCE</scope>
</reference>
<dbReference type="InterPro" id="IPR013103">
    <property type="entry name" value="RVT_2"/>
</dbReference>
<feature type="region of interest" description="Disordered" evidence="1">
    <location>
        <begin position="439"/>
        <end position="466"/>
    </location>
</feature>
<dbReference type="Pfam" id="PF07727">
    <property type="entry name" value="RVT_2"/>
    <property type="match status" value="1"/>
</dbReference>
<evidence type="ECO:0000313" key="4">
    <source>
        <dbReference type="Proteomes" id="UP001151760"/>
    </source>
</evidence>
<gene>
    <name evidence="3" type="ORF">Tco_0707507</name>
</gene>
<feature type="compositionally biased region" description="Basic and acidic residues" evidence="1">
    <location>
        <begin position="455"/>
        <end position="466"/>
    </location>
</feature>
<reference evidence="3" key="2">
    <citation type="submission" date="2022-01" db="EMBL/GenBank/DDBJ databases">
        <authorList>
            <person name="Yamashiro T."/>
            <person name="Shiraishi A."/>
            <person name="Satake H."/>
            <person name="Nakayama K."/>
        </authorList>
    </citation>
    <scope>NUCLEOTIDE SEQUENCE</scope>
</reference>
<feature type="domain" description="Reverse transcriptase Ty1/copia-type" evidence="2">
    <location>
        <begin position="64"/>
        <end position="191"/>
    </location>
</feature>
<evidence type="ECO:0000313" key="3">
    <source>
        <dbReference type="EMBL" id="GJS74666.1"/>
    </source>
</evidence>
<organism evidence="3 4">
    <name type="scientific">Tanacetum coccineum</name>
    <dbReference type="NCBI Taxonomy" id="301880"/>
    <lineage>
        <taxon>Eukaryota</taxon>
        <taxon>Viridiplantae</taxon>
        <taxon>Streptophyta</taxon>
        <taxon>Embryophyta</taxon>
        <taxon>Tracheophyta</taxon>
        <taxon>Spermatophyta</taxon>
        <taxon>Magnoliopsida</taxon>
        <taxon>eudicotyledons</taxon>
        <taxon>Gunneridae</taxon>
        <taxon>Pentapetalae</taxon>
        <taxon>asterids</taxon>
        <taxon>campanulids</taxon>
        <taxon>Asterales</taxon>
        <taxon>Asteraceae</taxon>
        <taxon>Asteroideae</taxon>
        <taxon>Anthemideae</taxon>
        <taxon>Anthemidinae</taxon>
        <taxon>Tanacetum</taxon>
    </lineage>
</organism>
<evidence type="ECO:0000259" key="2">
    <source>
        <dbReference type="Pfam" id="PF07727"/>
    </source>
</evidence>
<protein>
    <submittedName>
        <fullName evidence="3">Ribonuclease H-like domain-containing protein</fullName>
    </submittedName>
</protein>
<sequence>MTKSVTEHGMFSSIQQRINDKDFQNCLFACFLSQAEPKKVIQALKDPSWIEAMQEELLQFKLQQVWTLVDLPHGKRAIGTKWVYRNKKDERGIVIRNKARLVAQGYTQEEGIDYDEVFALVARIEAIRLFLAYASFKDFVVYQMDVKSAFLYGKIEEEVYVCQPPGFEDPEFPDRCGKVATTAASLDAIRQCTAEPSFLLHIFLFEDEDLTLLRDPYENEKCEFKEKSKEKGVSSETTIRPTRGVIMKEASETVTRPIVPPQQQLDPKDKGKGIMQEPEKPVKVKGKDQIAFDEEVARRLEAQMQAEYEEEERVARQREEEDNLISWDNTQAMMEADYELAQRLQVRNMAELTIEERSKLFVEIMDKRKKHFAKLRAEEIKIKPPTKAQKRNQICTYLKNMANYKHSQLKNKSFKEIQMLFDNTMKWVDSFVPMDSEVVEGSKSQAEGSKKRTRKELDEESVKRQKLEDDAEKAELKACLEIVPGDVVTIESLATKYPIVDWKTHILAEDKMYYQIIRADGSAKFYKIFSAMLDDFDRQDVLDLYRLVKERFKTTSLEGYDRLLWGDLITLFEPSEEDEIWKAQQDYTLISWRLYDSCGVHLLLMDTGITIHMMVEKKYLLTEMLSRNAEWEARS</sequence>
<comment type="caution">
    <text evidence="3">The sequence shown here is derived from an EMBL/GenBank/DDBJ whole genome shotgun (WGS) entry which is preliminary data.</text>
</comment>
<evidence type="ECO:0000256" key="1">
    <source>
        <dbReference type="SAM" id="MobiDB-lite"/>
    </source>
</evidence>
<dbReference type="Proteomes" id="UP001151760">
    <property type="component" value="Unassembled WGS sequence"/>
</dbReference>
<accession>A0ABQ4YAL0</accession>
<proteinExistence type="predicted"/>
<keyword evidence="4" id="KW-1185">Reference proteome</keyword>
<dbReference type="EMBL" id="BQNB010010247">
    <property type="protein sequence ID" value="GJS74666.1"/>
    <property type="molecule type" value="Genomic_DNA"/>
</dbReference>